<accession>A0ABT5MKX7</accession>
<comment type="caution">
    <text evidence="1">The sequence shown here is derived from an EMBL/GenBank/DDBJ whole genome shotgun (WGS) entry which is preliminary data.</text>
</comment>
<sequence>MIALLYKYTVQFIIYRLRAGGQRIPGSDPALRSPLRGDLQLLPASSDEPRLRARLIDSAGLDLTQPLEFARVVQIRGEAMHITGFEITSRTTKGRATKCRQSWLCVWDEVVALQLLARVQINSITGFSPEDDDAD</sequence>
<keyword evidence="2" id="KW-1185">Reference proteome</keyword>
<gene>
    <name evidence="1" type="ORF">PSQ39_21495</name>
</gene>
<evidence type="ECO:0000313" key="2">
    <source>
        <dbReference type="Proteomes" id="UP001528672"/>
    </source>
</evidence>
<dbReference type="Proteomes" id="UP001528672">
    <property type="component" value="Unassembled WGS sequence"/>
</dbReference>
<proteinExistence type="predicted"/>
<reference evidence="1 2" key="1">
    <citation type="submission" date="2023-02" db="EMBL/GenBank/DDBJ databases">
        <title>Bacterial whole genome sequence for Curvibacter sp. HBC28.</title>
        <authorList>
            <person name="Le V."/>
            <person name="Ko S.-R."/>
            <person name="Ahn C.-Y."/>
            <person name="Oh H.-M."/>
        </authorList>
    </citation>
    <scope>NUCLEOTIDE SEQUENCE [LARGE SCALE GENOMIC DNA]</scope>
    <source>
        <strain evidence="1 2">HBC28</strain>
    </source>
</reference>
<protein>
    <submittedName>
        <fullName evidence="1">Uncharacterized protein</fullName>
    </submittedName>
</protein>
<name>A0ABT5MKX7_9BURK</name>
<evidence type="ECO:0000313" key="1">
    <source>
        <dbReference type="EMBL" id="MDD0817224.1"/>
    </source>
</evidence>
<organism evidence="1 2">
    <name type="scientific">Curvibacter microcysteis</name>
    <dbReference type="NCBI Taxonomy" id="3026419"/>
    <lineage>
        <taxon>Bacteria</taxon>
        <taxon>Pseudomonadati</taxon>
        <taxon>Pseudomonadota</taxon>
        <taxon>Betaproteobacteria</taxon>
        <taxon>Burkholderiales</taxon>
        <taxon>Comamonadaceae</taxon>
        <taxon>Curvibacter</taxon>
    </lineage>
</organism>
<dbReference type="EMBL" id="JAQSIO010000016">
    <property type="protein sequence ID" value="MDD0817224.1"/>
    <property type="molecule type" value="Genomic_DNA"/>
</dbReference>
<dbReference type="RefSeq" id="WP_273929693.1">
    <property type="nucleotide sequence ID" value="NZ_JAQSIO010000016.1"/>
</dbReference>